<keyword evidence="1" id="KW-0479">Metal-binding</keyword>
<feature type="domain" description="DNL-type" evidence="2">
    <location>
        <begin position="93"/>
        <end position="158"/>
    </location>
</feature>
<sequence>MAAAASVAPAVAADLFFHHNRLHRRREATEAALHPCRQIWGDTLTTARLQLRLHRPTAPFFLLSCATHGGAAADPRPNISASPPEEATSEIKLPRRNLLVEFTCDSCGERTRRLINRVAYEKGTVFLQCAGCMVYHKFVDNLGLVVEYDLREELDTDV</sequence>
<keyword evidence="1" id="KW-0863">Zinc-finger</keyword>
<dbReference type="PROSITE" id="PS51501">
    <property type="entry name" value="ZF_DNL"/>
    <property type="match status" value="1"/>
</dbReference>
<dbReference type="Pfam" id="PF05180">
    <property type="entry name" value="zf-DNL"/>
    <property type="match status" value="1"/>
</dbReference>
<dbReference type="GO" id="GO:0030150">
    <property type="term" value="P:protein import into mitochondrial matrix"/>
    <property type="evidence" value="ECO:0007669"/>
    <property type="project" value="TreeGrafter"/>
</dbReference>
<gene>
    <name evidence="3" type="ORF">Cni_G29168</name>
</gene>
<dbReference type="GO" id="GO:0005739">
    <property type="term" value="C:mitochondrion"/>
    <property type="evidence" value="ECO:0007669"/>
    <property type="project" value="TreeGrafter"/>
</dbReference>
<evidence type="ECO:0000259" key="2">
    <source>
        <dbReference type="PROSITE" id="PS51501"/>
    </source>
</evidence>
<proteinExistence type="predicted"/>
<evidence type="ECO:0000313" key="3">
    <source>
        <dbReference type="EMBL" id="WOL20363.1"/>
    </source>
</evidence>
<dbReference type="Proteomes" id="UP001327560">
    <property type="component" value="Chromosome 9"/>
</dbReference>
<dbReference type="PANTHER" id="PTHR20922:SF19">
    <property type="entry name" value="F24J5.3"/>
    <property type="match status" value="1"/>
</dbReference>
<dbReference type="GO" id="GO:0006457">
    <property type="term" value="P:protein folding"/>
    <property type="evidence" value="ECO:0007669"/>
    <property type="project" value="TreeGrafter"/>
</dbReference>
<dbReference type="GO" id="GO:0051087">
    <property type="term" value="F:protein-folding chaperone binding"/>
    <property type="evidence" value="ECO:0007669"/>
    <property type="project" value="TreeGrafter"/>
</dbReference>
<name>A0AAQ3L7U3_9LILI</name>
<evidence type="ECO:0000313" key="4">
    <source>
        <dbReference type="Proteomes" id="UP001327560"/>
    </source>
</evidence>
<keyword evidence="4" id="KW-1185">Reference proteome</keyword>
<dbReference type="InterPro" id="IPR007853">
    <property type="entry name" value="Znf_DNL-typ"/>
</dbReference>
<dbReference type="InterPro" id="IPR024158">
    <property type="entry name" value="Mt_import_TIM15"/>
</dbReference>
<accession>A0AAQ3L7U3</accession>
<dbReference type="GO" id="GO:0050821">
    <property type="term" value="P:protein stabilization"/>
    <property type="evidence" value="ECO:0007669"/>
    <property type="project" value="TreeGrafter"/>
</dbReference>
<keyword evidence="1" id="KW-0862">Zinc</keyword>
<reference evidence="3 4" key="1">
    <citation type="submission" date="2023-10" db="EMBL/GenBank/DDBJ databases">
        <title>Chromosome-scale genome assembly provides insights into flower coloration mechanisms of Canna indica.</title>
        <authorList>
            <person name="Li C."/>
        </authorList>
    </citation>
    <scope>NUCLEOTIDE SEQUENCE [LARGE SCALE GENOMIC DNA]</scope>
    <source>
        <tissue evidence="3">Flower</tissue>
    </source>
</reference>
<protein>
    <recommendedName>
        <fullName evidence="2">DNL-type domain-containing protein</fullName>
    </recommendedName>
</protein>
<organism evidence="3 4">
    <name type="scientific">Canna indica</name>
    <name type="common">Indian-shot</name>
    <dbReference type="NCBI Taxonomy" id="4628"/>
    <lineage>
        <taxon>Eukaryota</taxon>
        <taxon>Viridiplantae</taxon>
        <taxon>Streptophyta</taxon>
        <taxon>Embryophyta</taxon>
        <taxon>Tracheophyta</taxon>
        <taxon>Spermatophyta</taxon>
        <taxon>Magnoliopsida</taxon>
        <taxon>Liliopsida</taxon>
        <taxon>Zingiberales</taxon>
        <taxon>Cannaceae</taxon>
        <taxon>Canna</taxon>
    </lineage>
</organism>
<dbReference type="PANTHER" id="PTHR20922">
    <property type="entry name" value="DNL-TYPE ZINC FINGER PROTEIN"/>
    <property type="match status" value="1"/>
</dbReference>
<dbReference type="EMBL" id="CP136898">
    <property type="protein sequence ID" value="WOL20363.1"/>
    <property type="molecule type" value="Genomic_DNA"/>
</dbReference>
<dbReference type="GO" id="GO:0008270">
    <property type="term" value="F:zinc ion binding"/>
    <property type="evidence" value="ECO:0007669"/>
    <property type="project" value="UniProtKB-KW"/>
</dbReference>
<evidence type="ECO:0000256" key="1">
    <source>
        <dbReference type="PROSITE-ProRule" id="PRU00834"/>
    </source>
</evidence>
<dbReference type="AlphaFoldDB" id="A0AAQ3L7U3"/>